<dbReference type="RefSeq" id="WP_018329289.1">
    <property type="nucleotide sequence ID" value="NZ_JACHBK010000008.1"/>
</dbReference>
<proteinExistence type="predicted"/>
<evidence type="ECO:0000313" key="2">
    <source>
        <dbReference type="Proteomes" id="UP000585507"/>
    </source>
</evidence>
<dbReference type="SUPFAM" id="SSF47413">
    <property type="entry name" value="lambda repressor-like DNA-binding domains"/>
    <property type="match status" value="1"/>
</dbReference>
<dbReference type="EMBL" id="JACHBK010000008">
    <property type="protein sequence ID" value="MBB5537075.1"/>
    <property type="molecule type" value="Genomic_DNA"/>
</dbReference>
<dbReference type="Gene3D" id="1.10.260.40">
    <property type="entry name" value="lambda repressor-like DNA-binding domains"/>
    <property type="match status" value="1"/>
</dbReference>
<dbReference type="AlphaFoldDB" id="A0A7W8UF97"/>
<evidence type="ECO:0000313" key="1">
    <source>
        <dbReference type="EMBL" id="MBB5537075.1"/>
    </source>
</evidence>
<dbReference type="GO" id="GO:0006355">
    <property type="term" value="P:regulation of DNA-templated transcription"/>
    <property type="evidence" value="ECO:0007669"/>
    <property type="project" value="InterPro"/>
</dbReference>
<organism evidence="1 2">
    <name type="scientific">Rhizobium giardinii</name>
    <dbReference type="NCBI Taxonomy" id="56731"/>
    <lineage>
        <taxon>Bacteria</taxon>
        <taxon>Pseudomonadati</taxon>
        <taxon>Pseudomonadota</taxon>
        <taxon>Alphaproteobacteria</taxon>
        <taxon>Hyphomicrobiales</taxon>
        <taxon>Rhizobiaceae</taxon>
        <taxon>Rhizobium/Agrobacterium group</taxon>
        <taxon>Rhizobium</taxon>
    </lineage>
</organism>
<dbReference type="Proteomes" id="UP000585507">
    <property type="component" value="Unassembled WGS sequence"/>
</dbReference>
<reference evidence="1 2" key="1">
    <citation type="submission" date="2020-08" db="EMBL/GenBank/DDBJ databases">
        <title>Genomic Encyclopedia of Type Strains, Phase IV (KMG-V): Genome sequencing to study the core and pangenomes of soil and plant-associated prokaryotes.</title>
        <authorList>
            <person name="Whitman W."/>
        </authorList>
    </citation>
    <scope>NUCLEOTIDE SEQUENCE [LARGE SCALE GENOMIC DNA]</scope>
    <source>
        <strain evidence="1 2">SEMIA 4084</strain>
    </source>
</reference>
<dbReference type="PANTHER" id="PTHR40455">
    <property type="entry name" value="ANTITOXIN HIGA"/>
    <property type="match status" value="1"/>
</dbReference>
<name>A0A7W8UF97_9HYPH</name>
<dbReference type="GO" id="GO:0001046">
    <property type="term" value="F:core promoter sequence-specific DNA binding"/>
    <property type="evidence" value="ECO:0007669"/>
    <property type="project" value="TreeGrafter"/>
</dbReference>
<comment type="caution">
    <text evidence="1">The sequence shown here is derived from an EMBL/GenBank/DDBJ whole genome shotgun (WGS) entry which is preliminary data.</text>
</comment>
<dbReference type="PANTHER" id="PTHR40455:SF1">
    <property type="entry name" value="ANTITOXIN HIGA"/>
    <property type="match status" value="1"/>
</dbReference>
<dbReference type="InterPro" id="IPR039060">
    <property type="entry name" value="Antitox_HigA"/>
</dbReference>
<accession>A0A7W8UF97</accession>
<dbReference type="InterPro" id="IPR010982">
    <property type="entry name" value="Lambda_DNA-bd_dom_sf"/>
</dbReference>
<gene>
    <name evidence="1" type="ORF">GGD55_003790</name>
</gene>
<keyword evidence="2" id="KW-1185">Reference proteome</keyword>
<protein>
    <submittedName>
        <fullName evidence="1">HTH-type transcriptional regulator/antitoxin HigA</fullName>
    </submittedName>
</protein>
<sequence>MENIRAIRTDDDLAWAIAEVARYFDSQPALGTAEADRFDILSTLIEAYEDKHYAIEAPDPVELIKAHMEMSGRTQVDLSALFDSRSRASEVLNKRRALTVDMIRKLHKEWGIPADCLVEPYHLVEPERIHA</sequence>